<proteinExistence type="inferred from homology"/>
<dbReference type="PANTHER" id="PTHR43667">
    <property type="entry name" value="CYCLOPROPANE-FATTY-ACYL-PHOSPHOLIPID SYNTHASE"/>
    <property type="match status" value="1"/>
</dbReference>
<sequence>MGLLSPTRDRDIPQPSSGVWPGLAQVPRGPAHARIAAAVIKGAIAKLPISMVFPDGTVWGTGGPELNIVRPDAFFARLGRDGLIGFGEAWMTGDMTTRGWIPGGTPLSGTEINEATDVLAAALTVMAGRMSSLVPKPLQKLRNGWQMVQPPSEENTVHGSVENIHRHYDLSNELFSTFLDDSMMYSSAWYDAADARGGEHSVTLEAAQERKIDGILDLANVQPGMHILEIGSGWGGLAIRAVQQRGVRVTTLTLSVEQKALAEKRIAKAGLTDKISVLLEDYRDHRGTYDAVVSVEMIEAVGEKYWSDYFQCIDRLLVPGGKVGLQAITIEHERLLATRNSYTWVHKYVFPGGVLPSLKAIDSALDTTTLRVTESRRLGLSYAKTLQEWRHRFNDKLDEITALGFDETFVRMWNFYLAYTEAGFAAKYIDDWQLGLSRD</sequence>
<dbReference type="InterPro" id="IPR050723">
    <property type="entry name" value="CFA/CMAS"/>
</dbReference>
<dbReference type="KEGG" id="nak:EH165_01465"/>
<protein>
    <submittedName>
        <fullName evidence="7">Class I SAM-dependent methyltransferase</fullName>
    </submittedName>
</protein>
<dbReference type="GO" id="GO:0008610">
    <property type="term" value="P:lipid biosynthetic process"/>
    <property type="evidence" value="ECO:0007669"/>
    <property type="project" value="InterPro"/>
</dbReference>
<keyword evidence="8" id="KW-1185">Reference proteome</keyword>
<dbReference type="PIRSF" id="PIRSF003085">
    <property type="entry name" value="CMAS"/>
    <property type="match status" value="1"/>
</dbReference>
<dbReference type="CDD" id="cd02440">
    <property type="entry name" value="AdoMet_MTases"/>
    <property type="match status" value="1"/>
</dbReference>
<name>A0A3G8ZR55_9ACTN</name>
<dbReference type="Pfam" id="PF02353">
    <property type="entry name" value="CMAS"/>
    <property type="match status" value="1"/>
</dbReference>
<feature type="region of interest" description="Disordered" evidence="6">
    <location>
        <begin position="1"/>
        <end position="20"/>
    </location>
</feature>
<evidence type="ECO:0000256" key="5">
    <source>
        <dbReference type="ARBA" id="ARBA00023098"/>
    </source>
</evidence>
<keyword evidence="5" id="KW-0443">Lipid metabolism</keyword>
<dbReference type="RefSeq" id="WP_124797719.1">
    <property type="nucleotide sequence ID" value="NZ_CP034170.1"/>
</dbReference>
<dbReference type="GO" id="GO:0008168">
    <property type="term" value="F:methyltransferase activity"/>
    <property type="evidence" value="ECO:0007669"/>
    <property type="project" value="UniProtKB-KW"/>
</dbReference>
<evidence type="ECO:0000256" key="6">
    <source>
        <dbReference type="SAM" id="MobiDB-lite"/>
    </source>
</evidence>
<dbReference type="Gene3D" id="3.40.50.150">
    <property type="entry name" value="Vaccinia Virus protein VP39"/>
    <property type="match status" value="1"/>
</dbReference>
<organism evidence="7 8">
    <name type="scientific">Nakamurella antarctica</name>
    <dbReference type="NCBI Taxonomy" id="1902245"/>
    <lineage>
        <taxon>Bacteria</taxon>
        <taxon>Bacillati</taxon>
        <taxon>Actinomycetota</taxon>
        <taxon>Actinomycetes</taxon>
        <taxon>Nakamurellales</taxon>
        <taxon>Nakamurellaceae</taxon>
        <taxon>Nakamurella</taxon>
    </lineage>
</organism>
<dbReference type="PANTHER" id="PTHR43667:SF2">
    <property type="entry name" value="FATTY ACID C-METHYL TRANSFERASE"/>
    <property type="match status" value="1"/>
</dbReference>
<keyword evidence="3 7" id="KW-0808">Transferase</keyword>
<reference evidence="7 8" key="2">
    <citation type="submission" date="2018-12" db="EMBL/GenBank/DDBJ databases">
        <title>Nakamurella antarcticus sp. nov., isolated from Antarctica South Shetland Islands soil.</title>
        <authorList>
            <person name="Peng F."/>
        </authorList>
    </citation>
    <scope>NUCLEOTIDE SEQUENCE [LARGE SCALE GENOMIC DNA]</scope>
    <source>
        <strain evidence="7 8">S14-144</strain>
    </source>
</reference>
<evidence type="ECO:0000256" key="3">
    <source>
        <dbReference type="ARBA" id="ARBA00022679"/>
    </source>
</evidence>
<dbReference type="GO" id="GO:0032259">
    <property type="term" value="P:methylation"/>
    <property type="evidence" value="ECO:0007669"/>
    <property type="project" value="UniProtKB-KW"/>
</dbReference>
<evidence type="ECO:0000256" key="1">
    <source>
        <dbReference type="ARBA" id="ARBA00010815"/>
    </source>
</evidence>
<keyword evidence="2 7" id="KW-0489">Methyltransferase</keyword>
<comment type="similarity">
    <text evidence="1">Belongs to the CFA/CMAS family.</text>
</comment>
<accession>A0A3G8ZR55</accession>
<evidence type="ECO:0000313" key="8">
    <source>
        <dbReference type="Proteomes" id="UP000268084"/>
    </source>
</evidence>
<dbReference type="OrthoDB" id="9782855at2"/>
<dbReference type="AlphaFoldDB" id="A0A3G8ZR55"/>
<reference evidence="7 8" key="1">
    <citation type="submission" date="2018-11" db="EMBL/GenBank/DDBJ databases">
        <authorList>
            <person name="Da X."/>
        </authorList>
    </citation>
    <scope>NUCLEOTIDE SEQUENCE [LARGE SCALE GENOMIC DNA]</scope>
    <source>
        <strain evidence="7 8">S14-144</strain>
    </source>
</reference>
<keyword evidence="4" id="KW-0949">S-adenosyl-L-methionine</keyword>
<dbReference type="InterPro" id="IPR029063">
    <property type="entry name" value="SAM-dependent_MTases_sf"/>
</dbReference>
<evidence type="ECO:0000256" key="4">
    <source>
        <dbReference type="ARBA" id="ARBA00022691"/>
    </source>
</evidence>
<dbReference type="SUPFAM" id="SSF53335">
    <property type="entry name" value="S-adenosyl-L-methionine-dependent methyltransferases"/>
    <property type="match status" value="1"/>
</dbReference>
<gene>
    <name evidence="7" type="ORF">EH165_01465</name>
</gene>
<dbReference type="InterPro" id="IPR003333">
    <property type="entry name" value="CMAS"/>
</dbReference>
<evidence type="ECO:0000256" key="2">
    <source>
        <dbReference type="ARBA" id="ARBA00022603"/>
    </source>
</evidence>
<evidence type="ECO:0000313" key="7">
    <source>
        <dbReference type="EMBL" id="AZI57034.1"/>
    </source>
</evidence>
<dbReference type="EMBL" id="CP034170">
    <property type="protein sequence ID" value="AZI57034.1"/>
    <property type="molecule type" value="Genomic_DNA"/>
</dbReference>
<dbReference type="Proteomes" id="UP000268084">
    <property type="component" value="Chromosome"/>
</dbReference>